<dbReference type="EMBL" id="VSSQ01003611">
    <property type="protein sequence ID" value="MPM21537.1"/>
    <property type="molecule type" value="Genomic_DNA"/>
</dbReference>
<protein>
    <submittedName>
        <fullName evidence="2">Uncharacterized protein</fullName>
    </submittedName>
</protein>
<accession>A0A644Y070</accession>
<reference evidence="2" key="1">
    <citation type="submission" date="2019-08" db="EMBL/GenBank/DDBJ databases">
        <authorList>
            <person name="Kucharzyk K."/>
            <person name="Murdoch R.W."/>
            <person name="Higgins S."/>
            <person name="Loffler F."/>
        </authorList>
    </citation>
    <scope>NUCLEOTIDE SEQUENCE</scope>
</reference>
<name>A0A644Y070_9ZZZZ</name>
<keyword evidence="1" id="KW-0472">Membrane</keyword>
<dbReference type="AlphaFoldDB" id="A0A644Y070"/>
<feature type="transmembrane region" description="Helical" evidence="1">
    <location>
        <begin position="12"/>
        <end position="32"/>
    </location>
</feature>
<keyword evidence="1" id="KW-1133">Transmembrane helix</keyword>
<sequence length="54" mass="6232">MNKNLTNIATYIVYLLIAILILFIAYSILISLDLNFKTIPKNSFKVQINLLNLF</sequence>
<comment type="caution">
    <text evidence="2">The sequence shown here is derived from an EMBL/GenBank/DDBJ whole genome shotgun (WGS) entry which is preliminary data.</text>
</comment>
<organism evidence="2">
    <name type="scientific">bioreactor metagenome</name>
    <dbReference type="NCBI Taxonomy" id="1076179"/>
    <lineage>
        <taxon>unclassified sequences</taxon>
        <taxon>metagenomes</taxon>
        <taxon>ecological metagenomes</taxon>
    </lineage>
</organism>
<proteinExistence type="predicted"/>
<evidence type="ECO:0000256" key="1">
    <source>
        <dbReference type="SAM" id="Phobius"/>
    </source>
</evidence>
<gene>
    <name evidence="2" type="ORF">SDC9_67981</name>
</gene>
<evidence type="ECO:0000313" key="2">
    <source>
        <dbReference type="EMBL" id="MPM21537.1"/>
    </source>
</evidence>
<keyword evidence="1" id="KW-0812">Transmembrane</keyword>